<reference evidence="1" key="1">
    <citation type="journal article" date="2014" name="Int. J. Syst. Evol. Microbiol.">
        <title>Complete genome sequence of Corynebacterium casei LMG S-19264T (=DSM 44701T), isolated from a smear-ripened cheese.</title>
        <authorList>
            <consortium name="US DOE Joint Genome Institute (JGI-PGF)"/>
            <person name="Walter F."/>
            <person name="Albersmeier A."/>
            <person name="Kalinowski J."/>
            <person name="Ruckert C."/>
        </authorList>
    </citation>
    <scope>NUCLEOTIDE SEQUENCE</scope>
    <source>
        <strain evidence="1">KCTC 22164</strain>
    </source>
</reference>
<dbReference type="Proteomes" id="UP000631300">
    <property type="component" value="Unassembled WGS sequence"/>
</dbReference>
<comment type="caution">
    <text evidence="1">The sequence shown here is derived from an EMBL/GenBank/DDBJ whole genome shotgun (WGS) entry which is preliminary data.</text>
</comment>
<proteinExistence type="predicted"/>
<keyword evidence="2" id="KW-1185">Reference proteome</keyword>
<protein>
    <submittedName>
        <fullName evidence="1">Uncharacterized protein</fullName>
    </submittedName>
</protein>
<accession>A0A918JFK6</accession>
<name>A0A918JFK6_9ALTE</name>
<sequence length="60" mass="7166">MLDPELWIWESKTISNEEKFYFNYSEDNQGGPWLYISMDSGFEGVTEVYYTGLRVIFKKL</sequence>
<gene>
    <name evidence="1" type="ORF">GCM10007391_07830</name>
</gene>
<organism evidence="1 2">
    <name type="scientific">Alteromonas halophila</name>
    <dbReference type="NCBI Taxonomy" id="516698"/>
    <lineage>
        <taxon>Bacteria</taxon>
        <taxon>Pseudomonadati</taxon>
        <taxon>Pseudomonadota</taxon>
        <taxon>Gammaproteobacteria</taxon>
        <taxon>Alteromonadales</taxon>
        <taxon>Alteromonadaceae</taxon>
        <taxon>Alteromonas/Salinimonas group</taxon>
        <taxon>Alteromonas</taxon>
    </lineage>
</organism>
<reference evidence="1" key="2">
    <citation type="submission" date="2020-09" db="EMBL/GenBank/DDBJ databases">
        <authorList>
            <person name="Sun Q."/>
            <person name="Kim S."/>
        </authorList>
    </citation>
    <scope>NUCLEOTIDE SEQUENCE</scope>
    <source>
        <strain evidence="1">KCTC 22164</strain>
    </source>
</reference>
<evidence type="ECO:0000313" key="1">
    <source>
        <dbReference type="EMBL" id="GGW77721.1"/>
    </source>
</evidence>
<dbReference type="AlphaFoldDB" id="A0A918JFK6"/>
<evidence type="ECO:0000313" key="2">
    <source>
        <dbReference type="Proteomes" id="UP000631300"/>
    </source>
</evidence>
<dbReference type="EMBL" id="BMXP01000002">
    <property type="protein sequence ID" value="GGW77721.1"/>
    <property type="molecule type" value="Genomic_DNA"/>
</dbReference>